<sequence length="432" mass="46908">MEFQTNPSHFGRGGGGGGGGGAGRVRKRYENGWTVGMHGGKRQEMWPLIKREQNSNSGFTSAQLQELQHQNLIYRHIVARLPVPPLLVVPIWKSVASTLGASFYNLYPSFIGFSRQGFDRRDMMDPEPLRCRRTDGKKWRCSRNVIPAHKYCEQHIHRGRQRSRKLVEDAEVSSSPSIAKIHDKSKGGSLQNSNSNISVSVGLQLMTTSSSNNTGVSHGSTTPSSSFSKNQMTCVTAPYINTNTAAMSTNTSIPVTTGIKSDHSVRSDVIERYFGNNCIIRGGNNDINVGRNLSQGLGFSPRSVLQGCSGLCTNYRNGIKFEPGRCRRTDGKKWQCSRDVVPGQKYCARHMHRGAKKLVKGFPPAASSAASSAAIDPSPLPLTMAVSCKIDHVSPNTNLSISIPASPPLINKGKSKSSSSSDTTISDTDIIA</sequence>
<organism evidence="9 10">
    <name type="scientific">Parasponia andersonii</name>
    <name type="common">Sponia andersonii</name>
    <dbReference type="NCBI Taxonomy" id="3476"/>
    <lineage>
        <taxon>Eukaryota</taxon>
        <taxon>Viridiplantae</taxon>
        <taxon>Streptophyta</taxon>
        <taxon>Embryophyta</taxon>
        <taxon>Tracheophyta</taxon>
        <taxon>Spermatophyta</taxon>
        <taxon>Magnoliopsida</taxon>
        <taxon>eudicotyledons</taxon>
        <taxon>Gunneridae</taxon>
        <taxon>Pentapetalae</taxon>
        <taxon>rosids</taxon>
        <taxon>fabids</taxon>
        <taxon>Rosales</taxon>
        <taxon>Cannabaceae</taxon>
        <taxon>Parasponia</taxon>
    </lineage>
</organism>
<evidence type="ECO:0000313" key="9">
    <source>
        <dbReference type="EMBL" id="PON35216.1"/>
    </source>
</evidence>
<feature type="domain" description="WRC" evidence="8">
    <location>
        <begin position="320"/>
        <end position="364"/>
    </location>
</feature>
<name>A0A2P5AF99_PARAD</name>
<evidence type="ECO:0000256" key="1">
    <source>
        <dbReference type="ARBA" id="ARBA00004123"/>
    </source>
</evidence>
<dbReference type="STRING" id="3476.A0A2P5AF99"/>
<feature type="compositionally biased region" description="Low complexity" evidence="6">
    <location>
        <begin position="416"/>
        <end position="432"/>
    </location>
</feature>
<dbReference type="InterPro" id="IPR031137">
    <property type="entry name" value="GRF"/>
</dbReference>
<comment type="subcellular location">
    <subcellularLocation>
        <location evidence="1 5">Nucleus</location>
    </subcellularLocation>
</comment>
<keyword evidence="3 5" id="KW-0539">Nucleus</keyword>
<dbReference type="OrthoDB" id="1103109at2759"/>
<comment type="function">
    <text evidence="5">Transcription activator.</text>
</comment>
<keyword evidence="5" id="KW-0805">Transcription regulation</keyword>
<comment type="caution">
    <text evidence="4">Lacks conserved residue(s) required for the propagation of feature annotation.</text>
</comment>
<dbReference type="Proteomes" id="UP000237105">
    <property type="component" value="Unassembled WGS sequence"/>
</dbReference>
<evidence type="ECO:0000256" key="3">
    <source>
        <dbReference type="ARBA" id="ARBA00023242"/>
    </source>
</evidence>
<dbReference type="PROSITE" id="PS51666">
    <property type="entry name" value="QLQ"/>
    <property type="match status" value="1"/>
</dbReference>
<evidence type="ECO:0000259" key="8">
    <source>
        <dbReference type="PROSITE" id="PS51667"/>
    </source>
</evidence>
<feature type="region of interest" description="Disordered" evidence="6">
    <location>
        <begin position="1"/>
        <end position="25"/>
    </location>
</feature>
<dbReference type="SMART" id="SM00951">
    <property type="entry name" value="QLQ"/>
    <property type="match status" value="1"/>
</dbReference>
<dbReference type="Pfam" id="PF08879">
    <property type="entry name" value="WRC"/>
    <property type="match status" value="2"/>
</dbReference>
<evidence type="ECO:0000256" key="6">
    <source>
        <dbReference type="SAM" id="MobiDB-lite"/>
    </source>
</evidence>
<gene>
    <name evidence="9" type="ORF">PanWU01x14_338130</name>
</gene>
<dbReference type="GO" id="GO:0006351">
    <property type="term" value="P:DNA-templated transcription"/>
    <property type="evidence" value="ECO:0007669"/>
    <property type="project" value="UniProtKB-UniRule"/>
</dbReference>
<feature type="domain" description="WRC" evidence="8">
    <location>
        <begin position="125"/>
        <end position="169"/>
    </location>
</feature>
<keyword evidence="5" id="KW-0010">Activator</keyword>
<comment type="similarity">
    <text evidence="2 5">Belongs to the GRF family.</text>
</comment>
<reference evidence="10" key="1">
    <citation type="submission" date="2016-06" db="EMBL/GenBank/DDBJ databases">
        <title>Parallel loss of symbiosis genes in relatives of nitrogen-fixing non-legume Parasponia.</title>
        <authorList>
            <person name="Van Velzen R."/>
            <person name="Holmer R."/>
            <person name="Bu F."/>
            <person name="Rutten L."/>
            <person name="Van Zeijl A."/>
            <person name="Liu W."/>
            <person name="Santuari L."/>
            <person name="Cao Q."/>
            <person name="Sharma T."/>
            <person name="Shen D."/>
            <person name="Roswanjaya Y."/>
            <person name="Wardhani T."/>
            <person name="Kalhor M.S."/>
            <person name="Jansen J."/>
            <person name="Van den Hoogen J."/>
            <person name="Gungor B."/>
            <person name="Hartog M."/>
            <person name="Hontelez J."/>
            <person name="Verver J."/>
            <person name="Yang W.-C."/>
            <person name="Schijlen E."/>
            <person name="Repin R."/>
            <person name="Schilthuizen M."/>
            <person name="Schranz E."/>
            <person name="Heidstra R."/>
            <person name="Miyata K."/>
            <person name="Fedorova E."/>
            <person name="Kohlen W."/>
            <person name="Bisseling T."/>
            <person name="Smit S."/>
            <person name="Geurts R."/>
        </authorList>
    </citation>
    <scope>NUCLEOTIDE SEQUENCE [LARGE SCALE GENOMIC DNA]</scope>
    <source>
        <strain evidence="10">cv. WU1-14</strain>
    </source>
</reference>
<protein>
    <recommendedName>
        <fullName evidence="5">Growth-regulating factor</fullName>
    </recommendedName>
</protein>
<evidence type="ECO:0000259" key="7">
    <source>
        <dbReference type="PROSITE" id="PS51666"/>
    </source>
</evidence>
<evidence type="ECO:0000256" key="4">
    <source>
        <dbReference type="PROSITE-ProRule" id="PRU01002"/>
    </source>
</evidence>
<dbReference type="GO" id="GO:0099402">
    <property type="term" value="P:plant organ development"/>
    <property type="evidence" value="ECO:0007669"/>
    <property type="project" value="UniProtKB-ARBA"/>
</dbReference>
<evidence type="ECO:0000256" key="2">
    <source>
        <dbReference type="ARBA" id="ARBA00008122"/>
    </source>
</evidence>
<dbReference type="GO" id="GO:0005524">
    <property type="term" value="F:ATP binding"/>
    <property type="evidence" value="ECO:0007669"/>
    <property type="project" value="UniProtKB-UniRule"/>
</dbReference>
<keyword evidence="10" id="KW-1185">Reference proteome</keyword>
<dbReference type="InterPro" id="IPR014977">
    <property type="entry name" value="WRC_dom"/>
</dbReference>
<dbReference type="InterPro" id="IPR014978">
    <property type="entry name" value="Gln-Leu-Gln_QLQ"/>
</dbReference>
<dbReference type="GO" id="GO:0005634">
    <property type="term" value="C:nucleus"/>
    <property type="evidence" value="ECO:0007669"/>
    <property type="project" value="UniProtKB-SubCell"/>
</dbReference>
<comment type="caution">
    <text evidence="9">The sequence shown here is derived from an EMBL/GenBank/DDBJ whole genome shotgun (WGS) entry which is preliminary data.</text>
</comment>
<dbReference type="PANTHER" id="PTHR31602">
    <property type="entry name" value="GROWTH-REGULATING FACTOR 5"/>
    <property type="match status" value="1"/>
</dbReference>
<dbReference type="PANTHER" id="PTHR31602:SF81">
    <property type="entry name" value="GROWTH-REGULATING FACTOR 9"/>
    <property type="match status" value="1"/>
</dbReference>
<feature type="domain" description="QLQ" evidence="7">
    <location>
        <begin position="58"/>
        <end position="93"/>
    </location>
</feature>
<dbReference type="Pfam" id="PF08880">
    <property type="entry name" value="QLQ"/>
    <property type="match status" value="1"/>
</dbReference>
<evidence type="ECO:0000313" key="10">
    <source>
        <dbReference type="Proteomes" id="UP000237105"/>
    </source>
</evidence>
<evidence type="ECO:0000256" key="5">
    <source>
        <dbReference type="RuleBase" id="RU367127"/>
    </source>
</evidence>
<comment type="domain">
    <text evidence="5">The QLQ domain and WRC domain may be involved in protein-protein interaction and DNA-binding, respectively.</text>
</comment>
<accession>A0A2P5AF99</accession>
<keyword evidence="5" id="KW-0804">Transcription</keyword>
<dbReference type="PROSITE" id="PS51667">
    <property type="entry name" value="WRC"/>
    <property type="match status" value="2"/>
</dbReference>
<dbReference type="EMBL" id="JXTB01000621">
    <property type="protein sequence ID" value="PON35216.1"/>
    <property type="molecule type" value="Genomic_DNA"/>
</dbReference>
<proteinExistence type="inferred from homology"/>
<dbReference type="GO" id="GO:0006355">
    <property type="term" value="P:regulation of DNA-templated transcription"/>
    <property type="evidence" value="ECO:0007669"/>
    <property type="project" value="InterPro"/>
</dbReference>
<dbReference type="AlphaFoldDB" id="A0A2P5AF99"/>
<feature type="compositionally biased region" description="Gly residues" evidence="6">
    <location>
        <begin position="11"/>
        <end position="23"/>
    </location>
</feature>
<feature type="region of interest" description="Disordered" evidence="6">
    <location>
        <begin position="401"/>
        <end position="432"/>
    </location>
</feature>